<dbReference type="PROSITE" id="PS00108">
    <property type="entry name" value="PROTEIN_KINASE_ST"/>
    <property type="match status" value="1"/>
</dbReference>
<feature type="domain" description="Protein kinase" evidence="16">
    <location>
        <begin position="136"/>
        <end position="393"/>
    </location>
</feature>
<dbReference type="AlphaFoldDB" id="A0A1R2AV45"/>
<dbReference type="SUPFAM" id="SSF56112">
    <property type="entry name" value="Protein kinase-like (PK-like)"/>
    <property type="match status" value="1"/>
</dbReference>
<organism evidence="17 18">
    <name type="scientific">Stentor coeruleus</name>
    <dbReference type="NCBI Taxonomy" id="5963"/>
    <lineage>
        <taxon>Eukaryota</taxon>
        <taxon>Sar</taxon>
        <taxon>Alveolata</taxon>
        <taxon>Ciliophora</taxon>
        <taxon>Postciliodesmatophora</taxon>
        <taxon>Heterotrichea</taxon>
        <taxon>Heterotrichida</taxon>
        <taxon>Stentoridae</taxon>
        <taxon>Stentor</taxon>
    </lineage>
</organism>
<dbReference type="PANTHER" id="PTHR24347">
    <property type="entry name" value="SERINE/THREONINE-PROTEIN KINASE"/>
    <property type="match status" value="1"/>
</dbReference>
<evidence type="ECO:0000256" key="15">
    <source>
        <dbReference type="RuleBase" id="RU000304"/>
    </source>
</evidence>
<keyword evidence="7 14" id="KW-0547">Nucleotide-binding</keyword>
<evidence type="ECO:0000313" key="17">
    <source>
        <dbReference type="EMBL" id="OMJ68315.1"/>
    </source>
</evidence>
<dbReference type="PROSITE" id="PS50011">
    <property type="entry name" value="PROTEIN_KINASE_DOM"/>
    <property type="match status" value="1"/>
</dbReference>
<sequence length="472" mass="55126">MVSIFEAIDREVNKSLKFWGPLGETYTQDIRQNKIREASLKFLMPNGVFKTRNVILTKTKMYISKKEGKDAKKMAVIIWKKIEPFCEESESEERFGFRLVQSGLFQDFYTKNPEELEEWLESLSRVSILNDLEEDYKIIREIGSGSYAKVLLVQDLQDNQEYAVKSINKDLIWNSSRNTSAIINEINVMRKLSHPFLVKLHRVYENEKYVHLVLDYVPGGDLFHRLMERNVFTEEVASKFMRNMLEVLDYIHSLDIIHRDLKPENILMMNNTNDWEFKIADFGLACETYEEVMLRCGSPGYVAPEILKKHLYGKKVDIFSAGIILYVILSSRAPFFGKTASEILVRNKECKIYFQDRYWKNVSKEGIDCVLRLTDCDPDTRPMALEALRHPWFTITHNSKLHIESVIPPCSPDTGISAELMKRMNNKRYVEITEKERKEEEEERKAFNAHKTAMSNNAKNLLKKLRDADSLL</sequence>
<comment type="caution">
    <text evidence="17">The sequence shown here is derived from an EMBL/GenBank/DDBJ whole genome shotgun (WGS) entry which is preliminary data.</text>
</comment>
<keyword evidence="10 14" id="KW-0067">ATP-binding</keyword>
<name>A0A1R2AV45_9CILI</name>
<feature type="binding site" evidence="14">
    <location>
        <position position="165"/>
    </location>
    <ligand>
        <name>ATP</name>
        <dbReference type="ChEBI" id="CHEBI:30616"/>
    </ligand>
</feature>
<dbReference type="FunFam" id="3.30.200.20:FF:000315">
    <property type="entry name" value="Calcium-dependent protein kinase 3"/>
    <property type="match status" value="1"/>
</dbReference>
<evidence type="ECO:0000256" key="2">
    <source>
        <dbReference type="ARBA" id="ARBA00012513"/>
    </source>
</evidence>
<dbReference type="SMART" id="SM00220">
    <property type="entry name" value="S_TKc"/>
    <property type="match status" value="1"/>
</dbReference>
<dbReference type="CDD" id="cd05117">
    <property type="entry name" value="STKc_CAMK"/>
    <property type="match status" value="1"/>
</dbReference>
<dbReference type="InterPro" id="IPR000719">
    <property type="entry name" value="Prot_kinase_dom"/>
</dbReference>
<dbReference type="GO" id="GO:0046872">
    <property type="term" value="F:metal ion binding"/>
    <property type="evidence" value="ECO:0007669"/>
    <property type="project" value="UniProtKB-KW"/>
</dbReference>
<evidence type="ECO:0000256" key="7">
    <source>
        <dbReference type="ARBA" id="ARBA00022741"/>
    </source>
</evidence>
<dbReference type="InterPro" id="IPR011009">
    <property type="entry name" value="Kinase-like_dom_sf"/>
</dbReference>
<protein>
    <recommendedName>
        <fullName evidence="2">non-specific serine/threonine protein kinase</fullName>
        <ecNumber evidence="2">2.7.11.1</ecNumber>
    </recommendedName>
</protein>
<reference evidence="17 18" key="1">
    <citation type="submission" date="2016-11" db="EMBL/GenBank/DDBJ databases">
        <title>The macronuclear genome of Stentor coeruleus: a giant cell with tiny introns.</title>
        <authorList>
            <person name="Slabodnick M."/>
            <person name="Ruby J.G."/>
            <person name="Reiff S.B."/>
            <person name="Swart E.C."/>
            <person name="Gosai S."/>
            <person name="Prabakaran S."/>
            <person name="Witkowska E."/>
            <person name="Larue G.E."/>
            <person name="Fisher S."/>
            <person name="Freeman R.M."/>
            <person name="Gunawardena J."/>
            <person name="Chu W."/>
            <person name="Stover N.A."/>
            <person name="Gregory B.D."/>
            <person name="Nowacki M."/>
            <person name="Derisi J."/>
            <person name="Roy S.W."/>
            <person name="Marshall W.F."/>
            <person name="Sood P."/>
        </authorList>
    </citation>
    <scope>NUCLEOTIDE SEQUENCE [LARGE SCALE GENOMIC DNA]</scope>
    <source>
        <strain evidence="17">WM001</strain>
    </source>
</reference>
<evidence type="ECO:0000256" key="4">
    <source>
        <dbReference type="ARBA" id="ARBA00022679"/>
    </source>
</evidence>
<evidence type="ECO:0000313" key="18">
    <source>
        <dbReference type="Proteomes" id="UP000187209"/>
    </source>
</evidence>
<evidence type="ECO:0000256" key="14">
    <source>
        <dbReference type="PROSITE-ProRule" id="PRU10141"/>
    </source>
</evidence>
<keyword evidence="4" id="KW-0808">Transferase</keyword>
<comment type="cofactor">
    <cofactor evidence="1">
        <name>Mg(2+)</name>
        <dbReference type="ChEBI" id="CHEBI:18420"/>
    </cofactor>
</comment>
<evidence type="ECO:0000256" key="12">
    <source>
        <dbReference type="ARBA" id="ARBA00047899"/>
    </source>
</evidence>
<proteinExistence type="inferred from homology"/>
<evidence type="ECO:0000256" key="3">
    <source>
        <dbReference type="ARBA" id="ARBA00022527"/>
    </source>
</evidence>
<evidence type="ECO:0000256" key="11">
    <source>
        <dbReference type="ARBA" id="ARBA00024334"/>
    </source>
</evidence>
<dbReference type="Proteomes" id="UP000187209">
    <property type="component" value="Unassembled WGS sequence"/>
</dbReference>
<accession>A0A1R2AV45</accession>
<dbReference type="Gene3D" id="1.10.510.10">
    <property type="entry name" value="Transferase(Phosphotransferase) domain 1"/>
    <property type="match status" value="1"/>
</dbReference>
<evidence type="ECO:0000256" key="6">
    <source>
        <dbReference type="ARBA" id="ARBA00022737"/>
    </source>
</evidence>
<dbReference type="InterPro" id="IPR008271">
    <property type="entry name" value="Ser/Thr_kinase_AS"/>
</dbReference>
<dbReference type="EMBL" id="MPUH01001350">
    <property type="protein sequence ID" value="OMJ68315.1"/>
    <property type="molecule type" value="Genomic_DNA"/>
</dbReference>
<evidence type="ECO:0000256" key="13">
    <source>
        <dbReference type="ARBA" id="ARBA00048679"/>
    </source>
</evidence>
<comment type="similarity">
    <text evidence="11">Belongs to the protein kinase superfamily. Ser/Thr protein kinase family. CDPK subfamily.</text>
</comment>
<evidence type="ECO:0000259" key="16">
    <source>
        <dbReference type="PROSITE" id="PS50011"/>
    </source>
</evidence>
<evidence type="ECO:0000256" key="9">
    <source>
        <dbReference type="ARBA" id="ARBA00022837"/>
    </source>
</evidence>
<dbReference type="OrthoDB" id="1738954at2759"/>
<evidence type="ECO:0000256" key="5">
    <source>
        <dbReference type="ARBA" id="ARBA00022723"/>
    </source>
</evidence>
<dbReference type="GO" id="GO:0005524">
    <property type="term" value="F:ATP binding"/>
    <property type="evidence" value="ECO:0007669"/>
    <property type="project" value="UniProtKB-UniRule"/>
</dbReference>
<comment type="catalytic activity">
    <reaction evidence="12">
        <text>L-threonyl-[protein] + ATP = O-phospho-L-threonyl-[protein] + ADP + H(+)</text>
        <dbReference type="Rhea" id="RHEA:46608"/>
        <dbReference type="Rhea" id="RHEA-COMP:11060"/>
        <dbReference type="Rhea" id="RHEA-COMP:11605"/>
        <dbReference type="ChEBI" id="CHEBI:15378"/>
        <dbReference type="ChEBI" id="CHEBI:30013"/>
        <dbReference type="ChEBI" id="CHEBI:30616"/>
        <dbReference type="ChEBI" id="CHEBI:61977"/>
        <dbReference type="ChEBI" id="CHEBI:456216"/>
        <dbReference type="EC" id="2.7.11.1"/>
    </reaction>
</comment>
<keyword evidence="9" id="KW-0106">Calcium</keyword>
<dbReference type="GO" id="GO:0004674">
    <property type="term" value="F:protein serine/threonine kinase activity"/>
    <property type="evidence" value="ECO:0007669"/>
    <property type="project" value="UniProtKB-KW"/>
</dbReference>
<gene>
    <name evidence="17" type="ORF">SteCoe_34265</name>
</gene>
<dbReference type="FunFam" id="1.10.510.10:FF:000945">
    <property type="entry name" value="Uncharacterized protein"/>
    <property type="match status" value="1"/>
</dbReference>
<evidence type="ECO:0000256" key="10">
    <source>
        <dbReference type="ARBA" id="ARBA00022840"/>
    </source>
</evidence>
<keyword evidence="8" id="KW-0418">Kinase</keyword>
<dbReference type="InterPro" id="IPR017441">
    <property type="entry name" value="Protein_kinase_ATP_BS"/>
</dbReference>
<evidence type="ECO:0000256" key="8">
    <source>
        <dbReference type="ARBA" id="ARBA00022777"/>
    </source>
</evidence>
<dbReference type="PROSITE" id="PS00107">
    <property type="entry name" value="PROTEIN_KINASE_ATP"/>
    <property type="match status" value="1"/>
</dbReference>
<keyword evidence="3 15" id="KW-0723">Serine/threonine-protein kinase</keyword>
<keyword evidence="6" id="KW-0677">Repeat</keyword>
<evidence type="ECO:0000256" key="1">
    <source>
        <dbReference type="ARBA" id="ARBA00001946"/>
    </source>
</evidence>
<comment type="catalytic activity">
    <reaction evidence="13">
        <text>L-seryl-[protein] + ATP = O-phospho-L-seryl-[protein] + ADP + H(+)</text>
        <dbReference type="Rhea" id="RHEA:17989"/>
        <dbReference type="Rhea" id="RHEA-COMP:9863"/>
        <dbReference type="Rhea" id="RHEA-COMP:11604"/>
        <dbReference type="ChEBI" id="CHEBI:15378"/>
        <dbReference type="ChEBI" id="CHEBI:29999"/>
        <dbReference type="ChEBI" id="CHEBI:30616"/>
        <dbReference type="ChEBI" id="CHEBI:83421"/>
        <dbReference type="ChEBI" id="CHEBI:456216"/>
        <dbReference type="EC" id="2.7.11.1"/>
    </reaction>
</comment>
<dbReference type="SUPFAM" id="SSF50729">
    <property type="entry name" value="PH domain-like"/>
    <property type="match status" value="1"/>
</dbReference>
<keyword evidence="5" id="KW-0479">Metal-binding</keyword>
<dbReference type="Gene3D" id="3.30.200.20">
    <property type="entry name" value="Phosphorylase Kinase, domain 1"/>
    <property type="match status" value="1"/>
</dbReference>
<dbReference type="Pfam" id="PF00069">
    <property type="entry name" value="Pkinase"/>
    <property type="match status" value="1"/>
</dbReference>
<dbReference type="EC" id="2.7.11.1" evidence="2"/>
<keyword evidence="18" id="KW-1185">Reference proteome</keyword>